<dbReference type="RefSeq" id="WP_343765598.1">
    <property type="nucleotide sequence ID" value="NZ_BAAACF010000001.1"/>
</dbReference>
<evidence type="ECO:0000313" key="2">
    <source>
        <dbReference type="Proteomes" id="UP001500339"/>
    </source>
</evidence>
<dbReference type="EMBL" id="BAAACF010000001">
    <property type="protein sequence ID" value="GAA0717127.1"/>
    <property type="molecule type" value="Genomic_DNA"/>
</dbReference>
<proteinExistence type="predicted"/>
<reference evidence="1 2" key="1">
    <citation type="journal article" date="2019" name="Int. J. Syst. Evol. Microbiol.">
        <title>The Global Catalogue of Microorganisms (GCM) 10K type strain sequencing project: providing services to taxonomists for standard genome sequencing and annotation.</title>
        <authorList>
            <consortium name="The Broad Institute Genomics Platform"/>
            <consortium name="The Broad Institute Genome Sequencing Center for Infectious Disease"/>
            <person name="Wu L."/>
            <person name="Ma J."/>
        </authorList>
    </citation>
    <scope>NUCLEOTIDE SEQUENCE [LARGE SCALE GENOMIC DNA]</scope>
    <source>
        <strain evidence="1 2">JCM 1405</strain>
    </source>
</reference>
<keyword evidence="2" id="KW-1185">Reference proteome</keyword>
<evidence type="ECO:0000313" key="1">
    <source>
        <dbReference type="EMBL" id="GAA0717127.1"/>
    </source>
</evidence>
<gene>
    <name evidence="1" type="ORF">GCM10008905_02410</name>
</gene>
<accession>A0ABN1IMS5</accession>
<name>A0ABN1IMS5_9CLOT</name>
<dbReference type="Proteomes" id="UP001500339">
    <property type="component" value="Unassembled WGS sequence"/>
</dbReference>
<organism evidence="1 2">
    <name type="scientific">Clostridium malenominatum</name>
    <dbReference type="NCBI Taxonomy" id="1539"/>
    <lineage>
        <taxon>Bacteria</taxon>
        <taxon>Bacillati</taxon>
        <taxon>Bacillota</taxon>
        <taxon>Clostridia</taxon>
        <taxon>Eubacteriales</taxon>
        <taxon>Clostridiaceae</taxon>
        <taxon>Clostridium</taxon>
    </lineage>
</organism>
<protein>
    <submittedName>
        <fullName evidence="1">Uncharacterized protein</fullName>
    </submittedName>
</protein>
<sequence length="651" mass="71266">MKHMYKKVMTVFVTILLFATFMHTKKVQAYDNNSSLSFKINAIGDAKRRYDYNGEILTYYVNNIQVAEFSGRTYDMNTKEIVIQTKHTNYYDNTTVHVDGKFIGESTDVLLEFQEKEQSRYTTFAIKYLTPGKHLIEVRSAPYNLGGQILNDYCYVNIPVFEDEKIQQSIENINAGNATMNDYEIVGVNPLTISDLQSVNNKVKGKTVTAANVQETINQIVDEIKIEIKEKEALIKINTGTASINDYKAIGIENVQSNNLKQLNIAIIITRNSKECDLTKDEIKVVLDELPQKIEGSFASVNAGTATLDDYKLIGVTGVTDINLVDVNEALKDKEHTILSKLQTDANTIINSLITINSGTTTLSYYTKLGISTVQADNAKAVKEAIMIAKDAKGANLTKAEINQVINDVLNKIAISLDAVNAGIATLDDYKLIGVTGVTDVNLVDVNEALKGKEHSTLSKVQTDANTIINSLITINSGTTTLSYYTKLGINTVQSDNAKAVRDAIIIAKDTKGANLTKAEINQVINDVLNKIQISFGSVNAGTATLDDYKLIGVTGVTDINLVDVNEALKGKKHSTLRKVQADANTIITSLSMINSGTTTLSYYTKLGINTVQTSNVKAVRDAIIIARNAKGANLTKAEINQVIDNLLNNN</sequence>
<comment type="caution">
    <text evidence="1">The sequence shown here is derived from an EMBL/GenBank/DDBJ whole genome shotgun (WGS) entry which is preliminary data.</text>
</comment>